<feature type="domain" description="ACT" evidence="2">
    <location>
        <begin position="1"/>
        <end position="76"/>
    </location>
</feature>
<dbReference type="PANTHER" id="PTHR47320:SF1">
    <property type="entry name" value="BIFUNCTIONAL URIDYLYLTRANSFERASE_URIDYLYL-REMOVING ENZYME"/>
    <property type="match status" value="1"/>
</dbReference>
<sequence>MFEVRAPDSMGVLWRITRAFNDLDLDITSAKIQTLGPAAVDSFYVRDSTGSKILDPGYLEEIKRALLFAIDGSDIG</sequence>
<keyword evidence="1" id="KW-0378">Hydrolase</keyword>
<dbReference type="AlphaFoldDB" id="A0A6J7KRT9"/>
<evidence type="ECO:0000259" key="2">
    <source>
        <dbReference type="PROSITE" id="PS51671"/>
    </source>
</evidence>
<dbReference type="GO" id="GO:0016787">
    <property type="term" value="F:hydrolase activity"/>
    <property type="evidence" value="ECO:0007669"/>
    <property type="project" value="UniProtKB-KW"/>
</dbReference>
<accession>A0A6J7KRT9</accession>
<gene>
    <name evidence="3" type="ORF">UFOPK3733_02341</name>
</gene>
<dbReference type="InterPro" id="IPR010043">
    <property type="entry name" value="UTase/UR"/>
</dbReference>
<dbReference type="InterPro" id="IPR045865">
    <property type="entry name" value="ACT-like_dom_sf"/>
</dbReference>
<dbReference type="InterPro" id="IPR002912">
    <property type="entry name" value="ACT_dom"/>
</dbReference>
<protein>
    <submittedName>
        <fullName evidence="3">Unannotated protein</fullName>
    </submittedName>
</protein>
<proteinExistence type="predicted"/>
<reference evidence="3" key="1">
    <citation type="submission" date="2020-05" db="EMBL/GenBank/DDBJ databases">
        <authorList>
            <person name="Chiriac C."/>
            <person name="Salcher M."/>
            <person name="Ghai R."/>
            <person name="Kavagutti S V."/>
        </authorList>
    </citation>
    <scope>NUCLEOTIDE SEQUENCE</scope>
</reference>
<dbReference type="SUPFAM" id="SSF55021">
    <property type="entry name" value="ACT-like"/>
    <property type="match status" value="1"/>
</dbReference>
<evidence type="ECO:0000256" key="1">
    <source>
        <dbReference type="ARBA" id="ARBA00022801"/>
    </source>
</evidence>
<dbReference type="CDD" id="cd04899">
    <property type="entry name" value="ACT_ACR-UUR-like_2"/>
    <property type="match status" value="1"/>
</dbReference>
<dbReference type="PROSITE" id="PS51671">
    <property type="entry name" value="ACT"/>
    <property type="match status" value="1"/>
</dbReference>
<dbReference type="PANTHER" id="PTHR47320">
    <property type="entry name" value="BIFUNCTIONAL URIDYLYLTRANSFERASE/URIDYLYL-REMOVING ENZYME"/>
    <property type="match status" value="1"/>
</dbReference>
<dbReference type="EMBL" id="CAFBNC010000204">
    <property type="protein sequence ID" value="CAB4959178.1"/>
    <property type="molecule type" value="Genomic_DNA"/>
</dbReference>
<name>A0A6J7KRT9_9ZZZZ</name>
<dbReference type="GO" id="GO:0008773">
    <property type="term" value="F:[protein-PII] uridylyltransferase activity"/>
    <property type="evidence" value="ECO:0007669"/>
    <property type="project" value="InterPro"/>
</dbReference>
<evidence type="ECO:0000313" key="3">
    <source>
        <dbReference type="EMBL" id="CAB4959178.1"/>
    </source>
</evidence>
<organism evidence="3">
    <name type="scientific">freshwater metagenome</name>
    <dbReference type="NCBI Taxonomy" id="449393"/>
    <lineage>
        <taxon>unclassified sequences</taxon>
        <taxon>metagenomes</taxon>
        <taxon>ecological metagenomes</taxon>
    </lineage>
</organism>